<proteinExistence type="predicted"/>
<accession>A0A7R8YZK2</accession>
<dbReference type="InParanoid" id="A0A7R8YZK2"/>
<organism evidence="1 2">
    <name type="scientific">Hermetia illucens</name>
    <name type="common">Black soldier fly</name>
    <dbReference type="NCBI Taxonomy" id="343691"/>
    <lineage>
        <taxon>Eukaryota</taxon>
        <taxon>Metazoa</taxon>
        <taxon>Ecdysozoa</taxon>
        <taxon>Arthropoda</taxon>
        <taxon>Hexapoda</taxon>
        <taxon>Insecta</taxon>
        <taxon>Pterygota</taxon>
        <taxon>Neoptera</taxon>
        <taxon>Endopterygota</taxon>
        <taxon>Diptera</taxon>
        <taxon>Brachycera</taxon>
        <taxon>Stratiomyomorpha</taxon>
        <taxon>Stratiomyidae</taxon>
        <taxon>Hermetiinae</taxon>
        <taxon>Hermetia</taxon>
    </lineage>
</organism>
<name>A0A7R8YZK2_HERIL</name>
<dbReference type="Proteomes" id="UP000594454">
    <property type="component" value="Chromosome 4"/>
</dbReference>
<dbReference type="AlphaFoldDB" id="A0A7R8YZK2"/>
<keyword evidence="2" id="KW-1185">Reference proteome</keyword>
<evidence type="ECO:0000313" key="1">
    <source>
        <dbReference type="EMBL" id="CAD7087856.1"/>
    </source>
</evidence>
<evidence type="ECO:0000313" key="2">
    <source>
        <dbReference type="Proteomes" id="UP000594454"/>
    </source>
</evidence>
<reference evidence="1 2" key="1">
    <citation type="submission" date="2020-11" db="EMBL/GenBank/DDBJ databases">
        <authorList>
            <person name="Wallbank WR R."/>
            <person name="Pardo Diaz C."/>
            <person name="Kozak K."/>
            <person name="Martin S."/>
            <person name="Jiggins C."/>
            <person name="Moest M."/>
            <person name="Warren A I."/>
            <person name="Generalovic N T."/>
            <person name="Byers J.R.P. K."/>
            <person name="Montejo-Kovacevich G."/>
            <person name="Yen C E."/>
        </authorList>
    </citation>
    <scope>NUCLEOTIDE SEQUENCE [LARGE SCALE GENOMIC DNA]</scope>
</reference>
<protein>
    <submittedName>
        <fullName evidence="1">Uncharacterized protein</fullName>
    </submittedName>
</protein>
<dbReference type="EMBL" id="LR899012">
    <property type="protein sequence ID" value="CAD7087856.1"/>
    <property type="molecule type" value="Genomic_DNA"/>
</dbReference>
<sequence length="149" mass="16715">MKRNPTCNSHVGTKKDYAQQWCHTTKAFSKMFLFSLGDSRSIIYTGMENSVLTRCSNSSSTLLLQGTYLLHQGTCELESSEIVVVISNATYATNAINTEDLFSDILPIIRQVSTPQPYDTEIMKMRAELEKRSFHRPSKKLGGHQSTSS</sequence>
<gene>
    <name evidence="1" type="ORF">HERILL_LOCUS10533</name>
</gene>